<dbReference type="Gene3D" id="1.10.1420.10">
    <property type="match status" value="3"/>
</dbReference>
<dbReference type="InterPro" id="IPR011598">
    <property type="entry name" value="bHLH_dom"/>
</dbReference>
<dbReference type="Gene3D" id="3.40.50.300">
    <property type="entry name" value="P-loop containing nucleotide triphosphate hydrolases"/>
    <property type="match status" value="1"/>
</dbReference>
<dbReference type="AlphaFoldDB" id="A0A517KW80"/>
<dbReference type="InterPro" id="IPR000432">
    <property type="entry name" value="DNA_mismatch_repair_MutS_C"/>
</dbReference>
<dbReference type="SMART" id="SM00533">
    <property type="entry name" value="MUTSd"/>
    <property type="match status" value="1"/>
</dbReference>
<dbReference type="InterPro" id="IPR007696">
    <property type="entry name" value="DNA_mismatch_repair_MutS_core"/>
</dbReference>
<keyword evidence="4" id="KW-0238">DNA-binding</keyword>
<dbReference type="SMART" id="SM00534">
    <property type="entry name" value="MUTSac"/>
    <property type="match status" value="1"/>
</dbReference>
<keyword evidence="2" id="KW-0547">Nucleotide-binding</keyword>
<gene>
    <name evidence="8" type="ORF">FKW77_004563</name>
</gene>
<dbReference type="STRING" id="50376.A0A517KW80"/>
<dbReference type="Pfam" id="PF00010">
    <property type="entry name" value="HLH"/>
    <property type="match status" value="1"/>
</dbReference>
<dbReference type="InterPro" id="IPR045076">
    <property type="entry name" value="MutS"/>
</dbReference>
<feature type="compositionally biased region" description="Polar residues" evidence="6">
    <location>
        <begin position="138"/>
        <end position="152"/>
    </location>
</feature>
<dbReference type="InterPro" id="IPR036678">
    <property type="entry name" value="MutS_con_dom_sf"/>
</dbReference>
<evidence type="ECO:0000256" key="1">
    <source>
        <dbReference type="ARBA" id="ARBA00006271"/>
    </source>
</evidence>
<dbReference type="Pfam" id="PF00488">
    <property type="entry name" value="MutS_V"/>
    <property type="match status" value="1"/>
</dbReference>
<dbReference type="PANTHER" id="PTHR11361">
    <property type="entry name" value="DNA MISMATCH REPAIR PROTEIN MUTS FAMILY MEMBER"/>
    <property type="match status" value="1"/>
</dbReference>
<evidence type="ECO:0000259" key="7">
    <source>
        <dbReference type="PROSITE" id="PS50888"/>
    </source>
</evidence>
<dbReference type="GO" id="GO:0046983">
    <property type="term" value="F:protein dimerization activity"/>
    <property type="evidence" value="ECO:0007669"/>
    <property type="project" value="InterPro"/>
</dbReference>
<feature type="domain" description="BHLH" evidence="7">
    <location>
        <begin position="156"/>
        <end position="215"/>
    </location>
</feature>
<keyword evidence="5" id="KW-0469">Meiosis</keyword>
<dbReference type="SUPFAM" id="SSF52540">
    <property type="entry name" value="P-loop containing nucleoside triphosphate hydrolases"/>
    <property type="match status" value="1"/>
</dbReference>
<dbReference type="InterPro" id="IPR007860">
    <property type="entry name" value="DNA_mmatch_repair_MutS_con_dom"/>
</dbReference>
<dbReference type="InterPro" id="IPR007861">
    <property type="entry name" value="DNA_mismatch_repair_MutS_clamp"/>
</dbReference>
<dbReference type="Gene3D" id="3.30.420.110">
    <property type="entry name" value="MutS, connector domain"/>
    <property type="match status" value="1"/>
</dbReference>
<dbReference type="GO" id="GO:0007131">
    <property type="term" value="P:reciprocal meiotic recombination"/>
    <property type="evidence" value="ECO:0007669"/>
    <property type="project" value="TreeGrafter"/>
</dbReference>
<dbReference type="OrthoDB" id="276261at2759"/>
<dbReference type="PROSITE" id="PS50888">
    <property type="entry name" value="BHLH"/>
    <property type="match status" value="1"/>
</dbReference>
<sequence length="1093" mass="121993">MDYRSEIFSDSWRAAYQIETPPDATKFEYSTHGRADTYEAAPNFTRSKPNSVLPDDFSAGLDPQYQNISIFENVNPQNLSLVASFENEDYFSCKAHSTAHLSPKSHRDPFSAIRKSSPPSIKDAPIKVTKRRPGRPSTKLSCETVSKSSISPTDPAMRKPHNQIERKYRHSLNAEMALLRLAVPKIAEWDANPKATLKPSKALVLASAVSYIQELEKERDALKRPYRSASTSFASASGSYPFISYNDNTTTTSRPRTGRRSAGRPSTARPRTGASTIALQNQELVCAVTESRGISPTVGLAFINLDTGEVALSQISDSQTYVRTMHKITVYAPSQIIIPATAANPPSKLFSIIEEHIEQINANLVCVDRRYYAETTGIESIHQLAFAEDVEAIKISIGGNFYAVCCFAAALKYIEFQMGKTFQFHSLRVKYEPPESSMMIDISTICSLELIQNLQNPKSRHCLYGLLHETFTPMGGRMLRSNILQPSTSSDTILKRYDSVEELTVNEDMFFAVRQGWSNEHASLYLLLTSYSFEAVPRCRETSQLGLQCRDNICTTHRANSVNQIIALKQFLLALGPTYEALASAKTTLMAGIRENCSPANTDPIFELISEVINEDTQFAKGPLELRNQRIYAVKSGAHGLLDVARQTYKESVEDAYRMVEELGTAHNLPLELKFEQARQFYMRVPAQELENGPLPPDFIHCFKKKNLVECQTLGLVKLNQKIADCHIEVLEMSNNVVQKLTEEIRTRMYALFKACESIALLDMLASFAHIATTQGYVRPQLTDTLAIQAGRHALREKFHNQKYIPNDVYATQQARFQIITGCNMSGKSTYIRSIALMTVMAQIGSFVPASYASFPIMGQLFARVNMDDSIEANVSTFASEMRETAFILRNIDRRSMAIIDELGRGTSTRDGLAIALAIAEALVESRALVWFATHFRDLATIMAERNGVINLHLAVDTGTAASEDPNSMTMLYKIAEGAVQEQHYGLKLARVLPFPPKVLETAEEVAAKLESHVAKRKKTSALIIKERKRKLILHLKEHLTQARNGVMEGEVLANWLKELQKEFVVRMTAIDAEAAEAAEAMEEEDGETVVDE</sequence>
<protein>
    <recommendedName>
        <fullName evidence="7">BHLH domain-containing protein</fullName>
    </recommendedName>
</protein>
<dbReference type="PANTHER" id="PTHR11361:SF21">
    <property type="entry name" value="MUTS PROTEIN HOMOLOG 4"/>
    <property type="match status" value="1"/>
</dbReference>
<evidence type="ECO:0000256" key="4">
    <source>
        <dbReference type="ARBA" id="ARBA00023125"/>
    </source>
</evidence>
<dbReference type="GO" id="GO:0006298">
    <property type="term" value="P:mismatch repair"/>
    <property type="evidence" value="ECO:0007669"/>
    <property type="project" value="InterPro"/>
</dbReference>
<dbReference type="GO" id="GO:0030983">
    <property type="term" value="F:mismatched DNA binding"/>
    <property type="evidence" value="ECO:0007669"/>
    <property type="project" value="InterPro"/>
</dbReference>
<name>A0A517KW80_9PEZI</name>
<reference evidence="8 9" key="1">
    <citation type="submission" date="2019-07" db="EMBL/GenBank/DDBJ databases">
        <title>Finished genome of Venturia effusa.</title>
        <authorList>
            <person name="Young C.A."/>
            <person name="Cox M.P."/>
            <person name="Ganley A.R.D."/>
            <person name="David W.J."/>
        </authorList>
    </citation>
    <scope>NUCLEOTIDE SEQUENCE [LARGE SCALE GENOMIC DNA]</scope>
    <source>
        <strain evidence="9">albino</strain>
    </source>
</reference>
<dbReference type="PROSITE" id="PS00486">
    <property type="entry name" value="DNA_MISMATCH_REPAIR_2"/>
    <property type="match status" value="1"/>
</dbReference>
<comment type="similarity">
    <text evidence="1">Belongs to the DNA mismatch repair MutS family.</text>
</comment>
<evidence type="ECO:0000313" key="8">
    <source>
        <dbReference type="EMBL" id="QDS67639.1"/>
    </source>
</evidence>
<dbReference type="SMART" id="SM00353">
    <property type="entry name" value="HLH"/>
    <property type="match status" value="1"/>
</dbReference>
<dbReference type="Pfam" id="PF05188">
    <property type="entry name" value="MutS_II"/>
    <property type="match status" value="1"/>
</dbReference>
<evidence type="ECO:0000313" key="9">
    <source>
        <dbReference type="Proteomes" id="UP000316270"/>
    </source>
</evidence>
<dbReference type="SUPFAM" id="SSF48334">
    <property type="entry name" value="DNA repair protein MutS, domain III"/>
    <property type="match status" value="1"/>
</dbReference>
<dbReference type="GO" id="GO:0005524">
    <property type="term" value="F:ATP binding"/>
    <property type="evidence" value="ECO:0007669"/>
    <property type="project" value="UniProtKB-KW"/>
</dbReference>
<dbReference type="Gene3D" id="4.10.280.10">
    <property type="entry name" value="Helix-loop-helix DNA-binding domain"/>
    <property type="match status" value="1"/>
</dbReference>
<feature type="region of interest" description="Disordered" evidence="6">
    <location>
        <begin position="245"/>
        <end position="273"/>
    </location>
</feature>
<dbReference type="GO" id="GO:0140664">
    <property type="term" value="F:ATP-dependent DNA damage sensor activity"/>
    <property type="evidence" value="ECO:0007669"/>
    <property type="project" value="InterPro"/>
</dbReference>
<evidence type="ECO:0000256" key="6">
    <source>
        <dbReference type="SAM" id="MobiDB-lite"/>
    </source>
</evidence>
<evidence type="ECO:0000256" key="3">
    <source>
        <dbReference type="ARBA" id="ARBA00022840"/>
    </source>
</evidence>
<dbReference type="InterPro" id="IPR027417">
    <property type="entry name" value="P-loop_NTPase"/>
</dbReference>
<dbReference type="Proteomes" id="UP000316270">
    <property type="component" value="Chromosome 1"/>
</dbReference>
<keyword evidence="9" id="KW-1185">Reference proteome</keyword>
<dbReference type="Pfam" id="PF05192">
    <property type="entry name" value="MutS_III"/>
    <property type="match status" value="1"/>
</dbReference>
<evidence type="ECO:0000256" key="5">
    <source>
        <dbReference type="ARBA" id="ARBA00023254"/>
    </source>
</evidence>
<dbReference type="SUPFAM" id="SSF53150">
    <property type="entry name" value="DNA repair protein MutS, domain II"/>
    <property type="match status" value="1"/>
</dbReference>
<dbReference type="InterPro" id="IPR036187">
    <property type="entry name" value="DNA_mismatch_repair_MutS_sf"/>
</dbReference>
<evidence type="ECO:0000256" key="2">
    <source>
        <dbReference type="ARBA" id="ARBA00022741"/>
    </source>
</evidence>
<dbReference type="SUPFAM" id="SSF47459">
    <property type="entry name" value="HLH, helix-loop-helix DNA-binding domain"/>
    <property type="match status" value="1"/>
</dbReference>
<dbReference type="EMBL" id="CP042185">
    <property type="protein sequence ID" value="QDS67639.1"/>
    <property type="molecule type" value="Genomic_DNA"/>
</dbReference>
<dbReference type="InterPro" id="IPR036638">
    <property type="entry name" value="HLH_DNA-bd_sf"/>
</dbReference>
<keyword evidence="3" id="KW-0067">ATP-binding</keyword>
<proteinExistence type="inferred from homology"/>
<organism evidence="8 9">
    <name type="scientific">Venturia effusa</name>
    <dbReference type="NCBI Taxonomy" id="50376"/>
    <lineage>
        <taxon>Eukaryota</taxon>
        <taxon>Fungi</taxon>
        <taxon>Dikarya</taxon>
        <taxon>Ascomycota</taxon>
        <taxon>Pezizomycotina</taxon>
        <taxon>Dothideomycetes</taxon>
        <taxon>Pleosporomycetidae</taxon>
        <taxon>Venturiales</taxon>
        <taxon>Venturiaceae</taxon>
        <taxon>Venturia</taxon>
    </lineage>
</organism>
<dbReference type="FunFam" id="3.40.50.300:FF:002054">
    <property type="entry name" value="DNA mismatch repair protein MSH4"/>
    <property type="match status" value="1"/>
</dbReference>
<dbReference type="Pfam" id="PF05190">
    <property type="entry name" value="MutS_IV"/>
    <property type="match status" value="1"/>
</dbReference>
<accession>A0A517KW80</accession>
<feature type="region of interest" description="Disordered" evidence="6">
    <location>
        <begin position="97"/>
        <end position="160"/>
    </location>
</feature>
<dbReference type="GO" id="GO:0005634">
    <property type="term" value="C:nucleus"/>
    <property type="evidence" value="ECO:0007669"/>
    <property type="project" value="TreeGrafter"/>
</dbReference>